<reference evidence="1" key="1">
    <citation type="submission" date="2021-05" db="EMBL/GenBank/DDBJ databases">
        <authorList>
            <person name="Pan Q."/>
            <person name="Jouanno E."/>
            <person name="Zahm M."/>
            <person name="Klopp C."/>
            <person name="Cabau C."/>
            <person name="Louis A."/>
            <person name="Berthelot C."/>
            <person name="Parey E."/>
            <person name="Roest Crollius H."/>
            <person name="Montfort J."/>
            <person name="Robinson-Rechavi M."/>
            <person name="Bouchez O."/>
            <person name="Lampietro C."/>
            <person name="Lopez Roques C."/>
            <person name="Donnadieu C."/>
            <person name="Postlethwait J."/>
            <person name="Bobe J."/>
            <person name="Dillon D."/>
            <person name="Chandos A."/>
            <person name="von Hippel F."/>
            <person name="Guiguen Y."/>
        </authorList>
    </citation>
    <scope>NUCLEOTIDE SEQUENCE</scope>
    <source>
        <strain evidence="1">YG-Jan2019</strain>
    </source>
</reference>
<keyword evidence="2" id="KW-1185">Reference proteome</keyword>
<accession>A0ACC2FGA9</accession>
<dbReference type="EMBL" id="CM055755">
    <property type="protein sequence ID" value="KAJ7990403.1"/>
    <property type="molecule type" value="Genomic_DNA"/>
</dbReference>
<gene>
    <name evidence="1" type="ORF">DPEC_G00299940</name>
</gene>
<evidence type="ECO:0000313" key="2">
    <source>
        <dbReference type="Proteomes" id="UP001157502"/>
    </source>
</evidence>
<dbReference type="Proteomes" id="UP001157502">
    <property type="component" value="Chromosome 28"/>
</dbReference>
<protein>
    <submittedName>
        <fullName evidence="1">Uncharacterized protein</fullName>
    </submittedName>
</protein>
<name>A0ACC2FGA9_DALPE</name>
<evidence type="ECO:0000313" key="1">
    <source>
        <dbReference type="EMBL" id="KAJ7990403.1"/>
    </source>
</evidence>
<organism evidence="1 2">
    <name type="scientific">Dallia pectoralis</name>
    <name type="common">Alaska blackfish</name>
    <dbReference type="NCBI Taxonomy" id="75939"/>
    <lineage>
        <taxon>Eukaryota</taxon>
        <taxon>Metazoa</taxon>
        <taxon>Chordata</taxon>
        <taxon>Craniata</taxon>
        <taxon>Vertebrata</taxon>
        <taxon>Euteleostomi</taxon>
        <taxon>Actinopterygii</taxon>
        <taxon>Neopterygii</taxon>
        <taxon>Teleostei</taxon>
        <taxon>Protacanthopterygii</taxon>
        <taxon>Esociformes</taxon>
        <taxon>Umbridae</taxon>
        <taxon>Dallia</taxon>
    </lineage>
</organism>
<proteinExistence type="predicted"/>
<sequence>MRRGGTTPPLRMERCAHPGAVCPGRCGCRPDELRRLMRDLSQGLTWARGFDPAVRLGPGGQSPLTTDEWGTLTKQVTVRRRSGVKVRVVLYAKAPR</sequence>
<comment type="caution">
    <text evidence="1">The sequence shown here is derived from an EMBL/GenBank/DDBJ whole genome shotgun (WGS) entry which is preliminary data.</text>
</comment>